<dbReference type="EMBL" id="JABANM010023544">
    <property type="protein sequence ID" value="KAF4717698.1"/>
    <property type="molecule type" value="Genomic_DNA"/>
</dbReference>
<sequence length="349" mass="39186">MILIFDEMGEVVFSSMDGGTEEIQYVRYYPVGFKPGALLTVAYTTGGPAHFLALRDSQNRRIIVENSFYDVNTIDRWDDVGAAMGVMARERSTLPTARLRPGGVRPPGRASRGPATAQEWFSLHRGRDWLFGLGTQDDEYFIAPLRPLRDTKNATAYEKPPSQATILHIDSEGATHYYEAFVDSFNETQWCVFGIQEREYPLSDGHLEKPLKYRILSMDHPVTEELNDLCANRSLYIRTSLHPTNLDDWEPETGNYTGSVGNETLTVEVKAEGLKALQPAQGSFDHFLEPIMHNQIGFLQSSKLGEREARVVLLRLPGTTMEAHSNSVNTGKLKSFTKGDFMGWDTIKA</sequence>
<evidence type="ECO:0000313" key="2">
    <source>
        <dbReference type="EMBL" id="KAF4717698.1"/>
    </source>
</evidence>
<evidence type="ECO:0000313" key="1">
    <source>
        <dbReference type="EMBL" id="KAF4704597.1"/>
    </source>
</evidence>
<name>A0A7J6Q8L7_PEROL</name>
<gene>
    <name evidence="2" type="ORF">FOZ62_000264</name>
    <name evidence="1" type="ORF">FOZ63_014848</name>
</gene>
<proteinExistence type="predicted"/>
<dbReference type="AlphaFoldDB" id="A0A7J6Q8L7"/>
<dbReference type="EMBL" id="JABANO010034756">
    <property type="protein sequence ID" value="KAF4704597.1"/>
    <property type="molecule type" value="Genomic_DNA"/>
</dbReference>
<accession>A0A7J6Q8L7</accession>
<dbReference type="Proteomes" id="UP000553632">
    <property type="component" value="Unassembled WGS sequence"/>
</dbReference>
<dbReference type="Proteomes" id="UP000574390">
    <property type="component" value="Unassembled WGS sequence"/>
</dbReference>
<evidence type="ECO:0000313" key="3">
    <source>
        <dbReference type="Proteomes" id="UP000553632"/>
    </source>
</evidence>
<protein>
    <submittedName>
        <fullName evidence="1">Uncharacterized protein</fullName>
    </submittedName>
</protein>
<comment type="caution">
    <text evidence="1">The sequence shown here is derived from an EMBL/GenBank/DDBJ whole genome shotgun (WGS) entry which is preliminary data.</text>
</comment>
<evidence type="ECO:0000313" key="4">
    <source>
        <dbReference type="Proteomes" id="UP000574390"/>
    </source>
</evidence>
<organism evidence="1 3">
    <name type="scientific">Perkinsus olseni</name>
    <name type="common">Perkinsus atlanticus</name>
    <dbReference type="NCBI Taxonomy" id="32597"/>
    <lineage>
        <taxon>Eukaryota</taxon>
        <taxon>Sar</taxon>
        <taxon>Alveolata</taxon>
        <taxon>Perkinsozoa</taxon>
        <taxon>Perkinsea</taxon>
        <taxon>Perkinsida</taxon>
        <taxon>Perkinsidae</taxon>
        <taxon>Perkinsus</taxon>
    </lineage>
</organism>
<keyword evidence="3" id="KW-1185">Reference proteome</keyword>
<reference evidence="3 4" key="1">
    <citation type="submission" date="2020-04" db="EMBL/GenBank/DDBJ databases">
        <title>Perkinsus olseni comparative genomics.</title>
        <authorList>
            <person name="Bogema D.R."/>
        </authorList>
    </citation>
    <scope>NUCLEOTIDE SEQUENCE [LARGE SCALE GENOMIC DNA]</scope>
    <source>
        <strain evidence="2">ATCC PRA-205</strain>
        <strain evidence="1 3">ATCC PRA-207</strain>
    </source>
</reference>